<sequence length="89" mass="10078">MKQEKIGTEQRSPIRPRKKLGNRAKTAIITETRSRNQLFIHRRPRNPRPANGKIEKGEESSDLRKMGNVRGDGGYGGRVSFSVTTIPYV</sequence>
<gene>
    <name evidence="2" type="ORF">GWI33_006970</name>
</gene>
<accession>A0A834MA87</accession>
<keyword evidence="3" id="KW-1185">Reference proteome</keyword>
<evidence type="ECO:0000256" key="1">
    <source>
        <dbReference type="SAM" id="MobiDB-lite"/>
    </source>
</evidence>
<evidence type="ECO:0000313" key="2">
    <source>
        <dbReference type="EMBL" id="KAF7277511.1"/>
    </source>
</evidence>
<protein>
    <submittedName>
        <fullName evidence="2">Uncharacterized protein</fullName>
    </submittedName>
</protein>
<feature type="compositionally biased region" description="Basic and acidic residues" evidence="1">
    <location>
        <begin position="53"/>
        <end position="65"/>
    </location>
</feature>
<feature type="region of interest" description="Disordered" evidence="1">
    <location>
        <begin position="43"/>
        <end position="79"/>
    </location>
</feature>
<proteinExistence type="predicted"/>
<dbReference type="AlphaFoldDB" id="A0A834MA87"/>
<dbReference type="Proteomes" id="UP000625711">
    <property type="component" value="Unassembled WGS sequence"/>
</dbReference>
<feature type="region of interest" description="Disordered" evidence="1">
    <location>
        <begin position="1"/>
        <end position="25"/>
    </location>
</feature>
<comment type="caution">
    <text evidence="2">The sequence shown here is derived from an EMBL/GenBank/DDBJ whole genome shotgun (WGS) entry which is preliminary data.</text>
</comment>
<evidence type="ECO:0000313" key="3">
    <source>
        <dbReference type="Proteomes" id="UP000625711"/>
    </source>
</evidence>
<name>A0A834MA87_RHYFE</name>
<dbReference type="EMBL" id="JAACXV010001391">
    <property type="protein sequence ID" value="KAF7277511.1"/>
    <property type="molecule type" value="Genomic_DNA"/>
</dbReference>
<reference evidence="2" key="1">
    <citation type="submission" date="2020-08" db="EMBL/GenBank/DDBJ databases">
        <title>Genome sequencing and assembly of the red palm weevil Rhynchophorus ferrugineus.</title>
        <authorList>
            <person name="Dias G.B."/>
            <person name="Bergman C.M."/>
            <person name="Manee M."/>
        </authorList>
    </citation>
    <scope>NUCLEOTIDE SEQUENCE</scope>
    <source>
        <strain evidence="2">AA-2017</strain>
        <tissue evidence="2">Whole larva</tissue>
    </source>
</reference>
<organism evidence="2 3">
    <name type="scientific">Rhynchophorus ferrugineus</name>
    <name type="common">Red palm weevil</name>
    <name type="synonym">Curculio ferrugineus</name>
    <dbReference type="NCBI Taxonomy" id="354439"/>
    <lineage>
        <taxon>Eukaryota</taxon>
        <taxon>Metazoa</taxon>
        <taxon>Ecdysozoa</taxon>
        <taxon>Arthropoda</taxon>
        <taxon>Hexapoda</taxon>
        <taxon>Insecta</taxon>
        <taxon>Pterygota</taxon>
        <taxon>Neoptera</taxon>
        <taxon>Endopterygota</taxon>
        <taxon>Coleoptera</taxon>
        <taxon>Polyphaga</taxon>
        <taxon>Cucujiformia</taxon>
        <taxon>Curculionidae</taxon>
        <taxon>Dryophthorinae</taxon>
        <taxon>Rhynchophorus</taxon>
    </lineage>
</organism>